<sequence>MKLKKALAGLLAASMIVGALPMAAMAEEEGPITFGVICSITGNFPLAGENTQKGVDLAVKEINEAGGVLGREFQVSYQDDAGNQTGAMNAANRLISDEVVAILGPMVSSNVIAISDAVSAAGMPVLFGGTSPSIADLENPYMFRIRPSDNITASAAAQFMDEELGVQKLGIIYNTDDFGTGALTVIRDYYTDKDVELVEVGVNTGDTDLSGQITQMISEDVDGLIYWGHDAEVAILARQVSELGLEVPVLTSGSLPQVISAVDGSYVDGWYVALDECMDEDREEIQNYVAAFEAEYGETPELYSAAFYGATKLLADAIERAGSTDSEAVCQALRDTDGFPGIIGPYTWQENNDMISNCSIMQYDAEKNETFVSNISVE</sequence>
<evidence type="ECO:0000256" key="1">
    <source>
        <dbReference type="ARBA" id="ARBA00010062"/>
    </source>
</evidence>
<evidence type="ECO:0000313" key="7">
    <source>
        <dbReference type="EMBL" id="HIR13057.1"/>
    </source>
</evidence>
<keyword evidence="3 5" id="KW-0732">Signal</keyword>
<dbReference type="Proteomes" id="UP000886757">
    <property type="component" value="Unassembled WGS sequence"/>
</dbReference>
<keyword evidence="4" id="KW-0029">Amino-acid transport</keyword>
<evidence type="ECO:0000256" key="5">
    <source>
        <dbReference type="SAM" id="SignalP"/>
    </source>
</evidence>
<dbReference type="SUPFAM" id="SSF53822">
    <property type="entry name" value="Periplasmic binding protein-like I"/>
    <property type="match status" value="1"/>
</dbReference>
<name>A0A9D1ACV5_9FIRM</name>
<feature type="signal peptide" evidence="5">
    <location>
        <begin position="1"/>
        <end position="26"/>
    </location>
</feature>
<dbReference type="AlphaFoldDB" id="A0A9D1ACV5"/>
<dbReference type="InterPro" id="IPR028081">
    <property type="entry name" value="Leu-bd"/>
</dbReference>
<comment type="caution">
    <text evidence="7">The sequence shown here is derived from an EMBL/GenBank/DDBJ whole genome shotgun (WGS) entry which is preliminary data.</text>
</comment>
<dbReference type="PRINTS" id="PR00337">
    <property type="entry name" value="LEUILEVALBP"/>
</dbReference>
<keyword evidence="2" id="KW-0813">Transport</keyword>
<dbReference type="InterPro" id="IPR051010">
    <property type="entry name" value="BCAA_transport"/>
</dbReference>
<dbReference type="PANTHER" id="PTHR30483:SF6">
    <property type="entry name" value="PERIPLASMIC BINDING PROTEIN OF ABC TRANSPORTER FOR NATURAL AMINO ACIDS"/>
    <property type="match status" value="1"/>
</dbReference>
<reference evidence="7" key="2">
    <citation type="journal article" date="2021" name="PeerJ">
        <title>Extensive microbial diversity within the chicken gut microbiome revealed by metagenomics and culture.</title>
        <authorList>
            <person name="Gilroy R."/>
            <person name="Ravi A."/>
            <person name="Getino M."/>
            <person name="Pursley I."/>
            <person name="Horton D.L."/>
            <person name="Alikhan N.F."/>
            <person name="Baker D."/>
            <person name="Gharbi K."/>
            <person name="Hall N."/>
            <person name="Watson M."/>
            <person name="Adriaenssens E.M."/>
            <person name="Foster-Nyarko E."/>
            <person name="Jarju S."/>
            <person name="Secka A."/>
            <person name="Antonio M."/>
            <person name="Oren A."/>
            <person name="Chaudhuri R.R."/>
            <person name="La Ragione R."/>
            <person name="Hildebrand F."/>
            <person name="Pallen M.J."/>
        </authorList>
    </citation>
    <scope>NUCLEOTIDE SEQUENCE</scope>
    <source>
        <strain evidence="7">ChiSjej4B22-8148</strain>
    </source>
</reference>
<dbReference type="InterPro" id="IPR000709">
    <property type="entry name" value="Leu_Ile_Val-bd"/>
</dbReference>
<feature type="chain" id="PRO_5038383681" evidence="5">
    <location>
        <begin position="27"/>
        <end position="378"/>
    </location>
</feature>
<evidence type="ECO:0000313" key="8">
    <source>
        <dbReference type="Proteomes" id="UP000886757"/>
    </source>
</evidence>
<dbReference type="Pfam" id="PF13458">
    <property type="entry name" value="Peripla_BP_6"/>
    <property type="match status" value="1"/>
</dbReference>
<organism evidence="7 8">
    <name type="scientific">Candidatus Choladousia intestinavium</name>
    <dbReference type="NCBI Taxonomy" id="2840727"/>
    <lineage>
        <taxon>Bacteria</taxon>
        <taxon>Bacillati</taxon>
        <taxon>Bacillota</taxon>
        <taxon>Clostridia</taxon>
        <taxon>Lachnospirales</taxon>
        <taxon>Lachnospiraceae</taxon>
        <taxon>Lachnospiraceae incertae sedis</taxon>
        <taxon>Candidatus Choladousia</taxon>
    </lineage>
</organism>
<accession>A0A9D1ACV5</accession>
<reference evidence="7" key="1">
    <citation type="submission" date="2020-10" db="EMBL/GenBank/DDBJ databases">
        <authorList>
            <person name="Gilroy R."/>
        </authorList>
    </citation>
    <scope>NUCLEOTIDE SEQUENCE</scope>
    <source>
        <strain evidence="7">ChiSjej4B22-8148</strain>
    </source>
</reference>
<evidence type="ECO:0000256" key="2">
    <source>
        <dbReference type="ARBA" id="ARBA00022448"/>
    </source>
</evidence>
<gene>
    <name evidence="7" type="ORF">IAB31_03925</name>
</gene>
<comment type="similarity">
    <text evidence="1">Belongs to the leucine-binding protein family.</text>
</comment>
<dbReference type="InterPro" id="IPR028082">
    <property type="entry name" value="Peripla_BP_I"/>
</dbReference>
<dbReference type="PANTHER" id="PTHR30483">
    <property type="entry name" value="LEUCINE-SPECIFIC-BINDING PROTEIN"/>
    <property type="match status" value="1"/>
</dbReference>
<dbReference type="Gene3D" id="3.40.50.2300">
    <property type="match status" value="2"/>
</dbReference>
<protein>
    <submittedName>
        <fullName evidence="7">ABC transporter substrate-binding protein</fullName>
    </submittedName>
</protein>
<proteinExistence type="inferred from homology"/>
<dbReference type="EMBL" id="DVGK01000044">
    <property type="protein sequence ID" value="HIR13057.1"/>
    <property type="molecule type" value="Genomic_DNA"/>
</dbReference>
<evidence type="ECO:0000256" key="4">
    <source>
        <dbReference type="ARBA" id="ARBA00022970"/>
    </source>
</evidence>
<feature type="domain" description="Leucine-binding protein" evidence="6">
    <location>
        <begin position="31"/>
        <end position="365"/>
    </location>
</feature>
<evidence type="ECO:0000259" key="6">
    <source>
        <dbReference type="Pfam" id="PF13458"/>
    </source>
</evidence>
<evidence type="ECO:0000256" key="3">
    <source>
        <dbReference type="ARBA" id="ARBA00022729"/>
    </source>
</evidence>
<dbReference type="GO" id="GO:0006865">
    <property type="term" value="P:amino acid transport"/>
    <property type="evidence" value="ECO:0007669"/>
    <property type="project" value="UniProtKB-KW"/>
</dbReference>